<dbReference type="PIRSF" id="PIRSF016660">
    <property type="entry name" value="YedI"/>
    <property type="match status" value="1"/>
</dbReference>
<dbReference type="RefSeq" id="WP_090494778.1">
    <property type="nucleotide sequence ID" value="NZ_BJVY01000026.1"/>
</dbReference>
<dbReference type="GO" id="GO:0005886">
    <property type="term" value="C:plasma membrane"/>
    <property type="evidence" value="ECO:0007669"/>
    <property type="project" value="TreeGrafter"/>
</dbReference>
<reference evidence="2 5" key="2">
    <citation type="submission" date="2019-07" db="EMBL/GenBank/DDBJ databases">
        <title>Whole genome shotgun sequence of Myxococcus virescens NBRC 100334.</title>
        <authorList>
            <person name="Hosoyama A."/>
            <person name="Uohara A."/>
            <person name="Ohji S."/>
            <person name="Ichikawa N."/>
        </authorList>
    </citation>
    <scope>NUCLEOTIDE SEQUENCE [LARGE SCALE GENOMIC DNA]</scope>
    <source>
        <strain evidence="2 5">NBRC 100334</strain>
    </source>
</reference>
<evidence type="ECO:0000313" key="3">
    <source>
        <dbReference type="EMBL" id="SDF09860.1"/>
    </source>
</evidence>
<organism evidence="2 5">
    <name type="scientific">Myxococcus virescens</name>
    <dbReference type="NCBI Taxonomy" id="83456"/>
    <lineage>
        <taxon>Bacteria</taxon>
        <taxon>Pseudomonadati</taxon>
        <taxon>Myxococcota</taxon>
        <taxon>Myxococcia</taxon>
        <taxon>Myxococcales</taxon>
        <taxon>Cystobacterineae</taxon>
        <taxon>Myxococcaceae</taxon>
        <taxon>Myxococcus</taxon>
    </lineage>
</organism>
<keyword evidence="1" id="KW-0472">Membrane</keyword>
<feature type="transmembrane region" description="Helical" evidence="1">
    <location>
        <begin position="286"/>
        <end position="306"/>
    </location>
</feature>
<dbReference type="Proteomes" id="UP000198717">
    <property type="component" value="Unassembled WGS sequence"/>
</dbReference>
<evidence type="ECO:0000313" key="5">
    <source>
        <dbReference type="Proteomes" id="UP000321224"/>
    </source>
</evidence>
<keyword evidence="1" id="KW-1133">Transmembrane helix</keyword>
<evidence type="ECO:0000313" key="2">
    <source>
        <dbReference type="EMBL" id="GEL72567.1"/>
    </source>
</evidence>
<dbReference type="Pfam" id="PF05661">
    <property type="entry name" value="DUF808"/>
    <property type="match status" value="1"/>
</dbReference>
<dbReference type="AlphaFoldDB" id="A0A511HG71"/>
<feature type="transmembrane region" description="Helical" evidence="1">
    <location>
        <begin position="71"/>
        <end position="100"/>
    </location>
</feature>
<keyword evidence="4" id="KW-1185">Reference proteome</keyword>
<dbReference type="EMBL" id="BJVY01000026">
    <property type="protein sequence ID" value="GEL72567.1"/>
    <property type="molecule type" value="Genomic_DNA"/>
</dbReference>
<name>A0A511HG71_9BACT</name>
<sequence length="314" mass="32049">MAGSSLLTLIDDIASLLDDIAAMTKVATRKTAGVLGDDLALNAQQVSGVSADRELPVVWAVAKGSMVNKAILVPAALAISALAPWAITPLLMLGGAFLCFEGFEKVAHKFLHGKEEQAAQKQERINAVADPSVDLVAMEKDKIKGAIRTDFILSAEIVVISLGTLTAATFGMQVAVLTGIALLMTVGVYGLVAGIVKLDDAGLYLMKAEGGIKRSLGRGILATAPYLMKGLGIVGTAAMFMVGGGILTHGIAPLHHFIEHATAAVAAVPGVGGLLGALVPSLMNAVAGIIAGGLIVLLVTGATRAFQSVRAKPS</sequence>
<protein>
    <recommendedName>
        <fullName evidence="6">DUF808 domain-containing protein</fullName>
    </recommendedName>
</protein>
<feature type="transmembrane region" description="Helical" evidence="1">
    <location>
        <begin position="176"/>
        <end position="198"/>
    </location>
</feature>
<feature type="transmembrane region" description="Helical" evidence="1">
    <location>
        <begin position="151"/>
        <end position="170"/>
    </location>
</feature>
<gene>
    <name evidence="2" type="ORF">MVI01_43510</name>
    <name evidence="3" type="ORF">SAMN04488504_1208</name>
</gene>
<dbReference type="PANTHER" id="PTHR30503:SF3">
    <property type="entry name" value="INNER MEMBRANE PROTEIN YEDI"/>
    <property type="match status" value="1"/>
</dbReference>
<feature type="transmembrane region" description="Helical" evidence="1">
    <location>
        <begin position="261"/>
        <end position="279"/>
    </location>
</feature>
<proteinExistence type="predicted"/>
<feature type="transmembrane region" description="Helical" evidence="1">
    <location>
        <begin position="219"/>
        <end position="241"/>
    </location>
</feature>
<dbReference type="PANTHER" id="PTHR30503">
    <property type="entry name" value="INNER MEMBRANE PROTEIN YEDI"/>
    <property type="match status" value="1"/>
</dbReference>
<dbReference type="EMBL" id="FNAJ01000020">
    <property type="protein sequence ID" value="SDF09860.1"/>
    <property type="molecule type" value="Genomic_DNA"/>
</dbReference>
<dbReference type="Proteomes" id="UP000321224">
    <property type="component" value="Unassembled WGS sequence"/>
</dbReference>
<keyword evidence="1" id="KW-0812">Transmembrane</keyword>
<evidence type="ECO:0000256" key="1">
    <source>
        <dbReference type="SAM" id="Phobius"/>
    </source>
</evidence>
<comment type="caution">
    <text evidence="2">The sequence shown here is derived from an EMBL/GenBank/DDBJ whole genome shotgun (WGS) entry which is preliminary data.</text>
</comment>
<dbReference type="InterPro" id="IPR008526">
    <property type="entry name" value="YedI"/>
</dbReference>
<accession>A0A511HG71</accession>
<reference evidence="3 4" key="1">
    <citation type="submission" date="2016-10" db="EMBL/GenBank/DDBJ databases">
        <authorList>
            <person name="Varghese N."/>
            <person name="Submissions S."/>
        </authorList>
    </citation>
    <scope>NUCLEOTIDE SEQUENCE [LARGE SCALE GENOMIC DNA]</scope>
    <source>
        <strain evidence="3 4">DSM 2260</strain>
    </source>
</reference>
<evidence type="ECO:0000313" key="4">
    <source>
        <dbReference type="Proteomes" id="UP000198717"/>
    </source>
</evidence>
<evidence type="ECO:0008006" key="6">
    <source>
        <dbReference type="Google" id="ProtNLM"/>
    </source>
</evidence>